<organism evidence="2 3">
    <name type="scientific">Baia soyae</name>
    <dbReference type="NCBI Taxonomy" id="1544746"/>
    <lineage>
        <taxon>Bacteria</taxon>
        <taxon>Bacillati</taxon>
        <taxon>Bacillota</taxon>
        <taxon>Bacilli</taxon>
        <taxon>Bacillales</taxon>
        <taxon>Thermoactinomycetaceae</taxon>
        <taxon>Baia</taxon>
    </lineage>
</organism>
<protein>
    <submittedName>
        <fullName evidence="2">Glycine/D-amino acid oxidase-like deaminating enzyme</fullName>
    </submittedName>
</protein>
<dbReference type="PANTHER" id="PTHR13847:SF201">
    <property type="entry name" value="PUTATIBE OXIDOREDUCTASE"/>
    <property type="match status" value="1"/>
</dbReference>
<reference evidence="2 3" key="1">
    <citation type="submission" date="2019-03" db="EMBL/GenBank/DDBJ databases">
        <title>Genomic Encyclopedia of Type Strains, Phase IV (KMG-IV): sequencing the most valuable type-strain genomes for metagenomic binning, comparative biology and taxonomic classification.</title>
        <authorList>
            <person name="Goeker M."/>
        </authorList>
    </citation>
    <scope>NUCLEOTIDE SEQUENCE [LARGE SCALE GENOMIC DNA]</scope>
    <source>
        <strain evidence="2 3">DSM 46831</strain>
    </source>
</reference>
<comment type="caution">
    <text evidence="2">The sequence shown here is derived from an EMBL/GenBank/DDBJ whole genome shotgun (WGS) entry which is preliminary data.</text>
</comment>
<evidence type="ECO:0000259" key="1">
    <source>
        <dbReference type="Pfam" id="PF01266"/>
    </source>
</evidence>
<name>A0A4R2RNK0_9BACL</name>
<dbReference type="EMBL" id="SLXV01000039">
    <property type="protein sequence ID" value="TCP64578.1"/>
    <property type="molecule type" value="Genomic_DNA"/>
</dbReference>
<dbReference type="Gene3D" id="3.30.9.10">
    <property type="entry name" value="D-Amino Acid Oxidase, subunit A, domain 2"/>
    <property type="match status" value="1"/>
</dbReference>
<dbReference type="GO" id="GO:0005737">
    <property type="term" value="C:cytoplasm"/>
    <property type="evidence" value="ECO:0007669"/>
    <property type="project" value="TreeGrafter"/>
</dbReference>
<dbReference type="RefSeq" id="WP_165873782.1">
    <property type="nucleotide sequence ID" value="NZ_SLXV01000039.1"/>
</dbReference>
<dbReference type="Pfam" id="PF01266">
    <property type="entry name" value="DAO"/>
    <property type="match status" value="1"/>
</dbReference>
<sequence length="414" mass="46789">MRYVAGNCLWTAQTTIPKQYSYLTTDLQTEVVIVGGGLAGAITAYQFAKAGIQTVLVERTIIGYLSTRASTSILQYEIDTNMVQLQSMYGIDAAVRSFQLCFDAVSDLEKVIQTLDDDCEFSRSPCLYYSPKKNDVRWLEREFNLRRKHGFPVEWIQSEQDNERFSFPIAGGILSTDGAGTVNPYRLTHALLREAEKAGAKIYENTDIDKIYDEPSNGQTKVTTQHGFHITAKKIVICTGYEAKNLIRGQRLGSLARTFNIVTKPYPEVPGWYDRCIIRDTDEPYTYVRSTNDQRIIIGGEDVNAGGVSSKISNLDDEDPLVEQQYNRLLAKLQELFPQLQVQPSDIEFQYHALFNNTKDGLPFIGQVDYYPNCYFNLGYGSNGILSVLTGSKLLLDLYQGKKSPDLDLFHFQR</sequence>
<dbReference type="InterPro" id="IPR036188">
    <property type="entry name" value="FAD/NAD-bd_sf"/>
</dbReference>
<dbReference type="Gene3D" id="3.50.50.60">
    <property type="entry name" value="FAD/NAD(P)-binding domain"/>
    <property type="match status" value="1"/>
</dbReference>
<dbReference type="PANTHER" id="PTHR13847">
    <property type="entry name" value="SARCOSINE DEHYDROGENASE-RELATED"/>
    <property type="match status" value="1"/>
</dbReference>
<dbReference type="Proteomes" id="UP000294746">
    <property type="component" value="Unassembled WGS sequence"/>
</dbReference>
<proteinExistence type="predicted"/>
<evidence type="ECO:0000313" key="3">
    <source>
        <dbReference type="Proteomes" id="UP000294746"/>
    </source>
</evidence>
<dbReference type="InterPro" id="IPR006076">
    <property type="entry name" value="FAD-dep_OxRdtase"/>
</dbReference>
<evidence type="ECO:0000313" key="2">
    <source>
        <dbReference type="EMBL" id="TCP64578.1"/>
    </source>
</evidence>
<dbReference type="AlphaFoldDB" id="A0A4R2RNK0"/>
<dbReference type="SUPFAM" id="SSF51905">
    <property type="entry name" value="FAD/NAD(P)-binding domain"/>
    <property type="match status" value="1"/>
</dbReference>
<accession>A0A4R2RNK0</accession>
<keyword evidence="3" id="KW-1185">Reference proteome</keyword>
<feature type="domain" description="FAD dependent oxidoreductase" evidence="1">
    <location>
        <begin position="31"/>
        <end position="397"/>
    </location>
</feature>
<gene>
    <name evidence="2" type="ORF">EDD57_1398</name>
</gene>